<dbReference type="InterPro" id="IPR018193">
    <property type="entry name" value="Glyc_kinase_flavodox-like_fold"/>
</dbReference>
<dbReference type="Pfam" id="PF02595">
    <property type="entry name" value="Gly_kinase"/>
    <property type="match status" value="1"/>
</dbReference>
<evidence type="ECO:0000256" key="2">
    <source>
        <dbReference type="ARBA" id="ARBA00022679"/>
    </source>
</evidence>
<keyword evidence="3 4" id="KW-0418">Kinase</keyword>
<organism evidence="5 6">
    <name type="scientific">Arthrobacter sulfonylureivorans</name>
    <dbReference type="NCBI Taxonomy" id="2486855"/>
    <lineage>
        <taxon>Bacteria</taxon>
        <taxon>Bacillati</taxon>
        <taxon>Actinomycetota</taxon>
        <taxon>Actinomycetes</taxon>
        <taxon>Micrococcales</taxon>
        <taxon>Micrococcaceae</taxon>
        <taxon>Arthrobacter</taxon>
    </lineage>
</organism>
<reference evidence="5 6" key="1">
    <citation type="submission" date="2022-03" db="EMBL/GenBank/DDBJ databases">
        <title>Isotopic signatures of nitrous oxide derived from detoxification processes.</title>
        <authorList>
            <person name="Behrendt U."/>
            <person name="Buchen C."/>
            <person name="Well R."/>
            <person name="Ulrich A."/>
            <person name="Rohe L."/>
            <person name="Kolb S."/>
            <person name="Schloter M."/>
            <person name="Horn M.A."/>
            <person name="Augustin J."/>
        </authorList>
    </citation>
    <scope>NUCLEOTIDE SEQUENCE [LARGE SCALE GENOMIC DNA]</scope>
    <source>
        <strain evidence="5 6">S4-C24</strain>
    </source>
</reference>
<dbReference type="EMBL" id="CP093326">
    <property type="protein sequence ID" value="UNK45943.1"/>
    <property type="molecule type" value="Genomic_DNA"/>
</dbReference>
<evidence type="ECO:0000313" key="6">
    <source>
        <dbReference type="Proteomes" id="UP000829069"/>
    </source>
</evidence>
<dbReference type="InterPro" id="IPR004381">
    <property type="entry name" value="Glycerate_kinase"/>
</dbReference>
<dbReference type="PANTHER" id="PTHR21599:SF0">
    <property type="entry name" value="GLYCERATE KINASE"/>
    <property type="match status" value="1"/>
</dbReference>
<sequence>MKVLIAPDKFKGTLSAAEAASAMADGVLRVYPDAQVQLLPMADGGEGTLEAALAAGAAEHTDRVVGPLDREVTASWAMFERPDRKTAVIETARASGLLLTEPSVQSALAAHSYGSGQLIEAALNAGATEIVLGVGGSAMTDGGSGALRALGLSIYNDGGAEVLLGGAALATAELLDASGLDPRLAEIVIRIAADVANPLYGPDGAAHVFGEQKGADAVSRRLLDEALQHWAQLLLQATGRDVNVAGAGAAGGFPSGFMALADARVERGFEVVADLLGLDAALAGADLVLTGEGSLDRQSEFGKVPLSVAGRAHARGIPAVVVAGQISLAPGKLAEYGVHAAASLVEAARSEEQAMAHAARYVTLATQHALEGA</sequence>
<evidence type="ECO:0000256" key="1">
    <source>
        <dbReference type="ARBA" id="ARBA00006284"/>
    </source>
</evidence>
<comment type="similarity">
    <text evidence="1 4">Belongs to the glycerate kinase type-1 family.</text>
</comment>
<accession>A0ABY3W6Q0</accession>
<dbReference type="PANTHER" id="PTHR21599">
    <property type="entry name" value="GLYCERATE KINASE"/>
    <property type="match status" value="1"/>
</dbReference>
<dbReference type="Gene3D" id="3.90.1510.10">
    <property type="entry name" value="Glycerate kinase, domain 2"/>
    <property type="match status" value="1"/>
</dbReference>
<evidence type="ECO:0000256" key="4">
    <source>
        <dbReference type="PIRNR" id="PIRNR006078"/>
    </source>
</evidence>
<protein>
    <submittedName>
        <fullName evidence="5">Glycerate kinase</fullName>
    </submittedName>
</protein>
<evidence type="ECO:0000256" key="3">
    <source>
        <dbReference type="ARBA" id="ARBA00022777"/>
    </source>
</evidence>
<dbReference type="InterPro" id="IPR036129">
    <property type="entry name" value="Glycerate_kinase_sf"/>
</dbReference>
<dbReference type="NCBIfam" id="TIGR00045">
    <property type="entry name" value="glycerate kinase"/>
    <property type="match status" value="1"/>
</dbReference>
<dbReference type="Gene3D" id="3.40.50.10350">
    <property type="entry name" value="Glycerate kinase, domain 1"/>
    <property type="match status" value="1"/>
</dbReference>
<gene>
    <name evidence="5" type="ORF">MNQ99_00700</name>
</gene>
<dbReference type="InterPro" id="IPR018197">
    <property type="entry name" value="Glycerate_kinase_RE-like"/>
</dbReference>
<dbReference type="RefSeq" id="WP_241914071.1">
    <property type="nucleotide sequence ID" value="NZ_CP093326.1"/>
</dbReference>
<keyword evidence="6" id="KW-1185">Reference proteome</keyword>
<name>A0ABY3W6Q0_9MICC</name>
<dbReference type="SUPFAM" id="SSF110738">
    <property type="entry name" value="Glycerate kinase I"/>
    <property type="match status" value="1"/>
</dbReference>
<proteinExistence type="inferred from homology"/>
<evidence type="ECO:0000313" key="5">
    <source>
        <dbReference type="EMBL" id="UNK45943.1"/>
    </source>
</evidence>
<dbReference type="GO" id="GO:0016301">
    <property type="term" value="F:kinase activity"/>
    <property type="evidence" value="ECO:0007669"/>
    <property type="project" value="UniProtKB-KW"/>
</dbReference>
<dbReference type="Proteomes" id="UP000829069">
    <property type="component" value="Chromosome"/>
</dbReference>
<keyword evidence="2 4" id="KW-0808">Transferase</keyword>
<dbReference type="PIRSF" id="PIRSF006078">
    <property type="entry name" value="GlxK"/>
    <property type="match status" value="1"/>
</dbReference>